<dbReference type="Pfam" id="PF01638">
    <property type="entry name" value="HxlR"/>
    <property type="match status" value="1"/>
</dbReference>
<name>A0ABT4Y3E7_METRE</name>
<dbReference type="PANTHER" id="PTHR33204">
    <property type="entry name" value="TRANSCRIPTIONAL REGULATOR, MARR FAMILY"/>
    <property type="match status" value="1"/>
</dbReference>
<protein>
    <submittedName>
        <fullName evidence="5">Helix-turn-helix transcriptional regulator</fullName>
    </submittedName>
</protein>
<gene>
    <name evidence="5" type="ORF">NNO07_09790</name>
</gene>
<reference evidence="5 6" key="1">
    <citation type="submission" date="2022-07" db="EMBL/GenBank/DDBJ databases">
        <title>Genome Analysis of Selected Gammaproteobacteria from Nigerian Food snails.</title>
        <authorList>
            <person name="Okafor A.C."/>
        </authorList>
    </citation>
    <scope>NUCLEOTIDE SEQUENCE [LARGE SCALE GENOMIC DNA]</scope>
    <source>
        <strain evidence="5 6">Awg 2</strain>
    </source>
</reference>
<keyword evidence="3" id="KW-0804">Transcription</keyword>
<evidence type="ECO:0000313" key="5">
    <source>
        <dbReference type="EMBL" id="MDA8483359.1"/>
    </source>
</evidence>
<dbReference type="InterPro" id="IPR036390">
    <property type="entry name" value="WH_DNA-bd_sf"/>
</dbReference>
<keyword evidence="1" id="KW-0805">Transcription regulation</keyword>
<dbReference type="PANTHER" id="PTHR33204:SF18">
    <property type="entry name" value="TRANSCRIPTIONAL REGULATORY PROTEIN"/>
    <property type="match status" value="1"/>
</dbReference>
<dbReference type="InterPro" id="IPR002577">
    <property type="entry name" value="HTH_HxlR"/>
</dbReference>
<accession>A0ABT4Y3E7</accession>
<proteinExistence type="predicted"/>
<dbReference type="SUPFAM" id="SSF46785">
    <property type="entry name" value="Winged helix' DNA-binding domain"/>
    <property type="match status" value="1"/>
</dbReference>
<dbReference type="Gene3D" id="1.10.10.10">
    <property type="entry name" value="Winged helix-like DNA-binding domain superfamily/Winged helix DNA-binding domain"/>
    <property type="match status" value="1"/>
</dbReference>
<evidence type="ECO:0000313" key="6">
    <source>
        <dbReference type="Proteomes" id="UP001211689"/>
    </source>
</evidence>
<evidence type="ECO:0000256" key="1">
    <source>
        <dbReference type="ARBA" id="ARBA00023015"/>
    </source>
</evidence>
<evidence type="ECO:0000256" key="3">
    <source>
        <dbReference type="ARBA" id="ARBA00023163"/>
    </source>
</evidence>
<dbReference type="RefSeq" id="WP_190833792.1">
    <property type="nucleotide sequence ID" value="NZ_JANEWF010000007.1"/>
</dbReference>
<dbReference type="Proteomes" id="UP001211689">
    <property type="component" value="Unassembled WGS sequence"/>
</dbReference>
<sequence length="164" mass="18670">MKRTSFQDMPCPVAQALEVIGDSWNVLILREAFYGASRFDDFARALGIPTNTLTRRLKDLVAGGLLERHPYSEKPTRYEYLLSEKARELRPLMLVLLEWGNRHGHLGERRTMLVDSLTGKPVDLVLVDRVTGLPVSSQHRVLRQRRDEAIPVSYAFPEPQAESS</sequence>
<feature type="domain" description="HTH hxlR-type" evidence="4">
    <location>
        <begin position="11"/>
        <end position="108"/>
    </location>
</feature>
<organism evidence="5 6">
    <name type="scientific">Metapseudomonas resinovorans</name>
    <name type="common">Pseudomonas resinovorans</name>
    <dbReference type="NCBI Taxonomy" id="53412"/>
    <lineage>
        <taxon>Bacteria</taxon>
        <taxon>Pseudomonadati</taxon>
        <taxon>Pseudomonadota</taxon>
        <taxon>Gammaproteobacteria</taxon>
        <taxon>Pseudomonadales</taxon>
        <taxon>Pseudomonadaceae</taxon>
        <taxon>Metapseudomonas</taxon>
    </lineage>
</organism>
<evidence type="ECO:0000256" key="2">
    <source>
        <dbReference type="ARBA" id="ARBA00023125"/>
    </source>
</evidence>
<dbReference type="PROSITE" id="PS51118">
    <property type="entry name" value="HTH_HXLR"/>
    <property type="match status" value="1"/>
</dbReference>
<comment type="caution">
    <text evidence="5">The sequence shown here is derived from an EMBL/GenBank/DDBJ whole genome shotgun (WGS) entry which is preliminary data.</text>
</comment>
<dbReference type="EMBL" id="JANEWF010000007">
    <property type="protein sequence ID" value="MDA8483359.1"/>
    <property type="molecule type" value="Genomic_DNA"/>
</dbReference>
<evidence type="ECO:0000259" key="4">
    <source>
        <dbReference type="PROSITE" id="PS51118"/>
    </source>
</evidence>
<dbReference type="InterPro" id="IPR036388">
    <property type="entry name" value="WH-like_DNA-bd_sf"/>
</dbReference>
<keyword evidence="6" id="KW-1185">Reference proteome</keyword>
<keyword evidence="2" id="KW-0238">DNA-binding</keyword>